<gene>
    <name evidence="2" type="ORF">K2U94_09095</name>
</gene>
<dbReference type="RefSeq" id="WP_243066898.1">
    <property type="nucleotide sequence ID" value="NZ_JAIVFK010000010.1"/>
</dbReference>
<feature type="region of interest" description="Disordered" evidence="1">
    <location>
        <begin position="1"/>
        <end position="21"/>
    </location>
</feature>
<feature type="region of interest" description="Disordered" evidence="1">
    <location>
        <begin position="44"/>
        <end position="79"/>
    </location>
</feature>
<feature type="compositionally biased region" description="Basic and acidic residues" evidence="1">
    <location>
        <begin position="58"/>
        <end position="70"/>
    </location>
</feature>
<keyword evidence="3" id="KW-1185">Reference proteome</keyword>
<proteinExistence type="predicted"/>
<evidence type="ECO:0000256" key="1">
    <source>
        <dbReference type="SAM" id="MobiDB-lite"/>
    </source>
</evidence>
<reference evidence="2" key="1">
    <citation type="journal article" date="2022" name="ISME J.">
        <title>Identification of active gaseous-alkane degraders at natural gas seeps.</title>
        <authorList>
            <person name="Farhan Ul Haque M."/>
            <person name="Hernandez M."/>
            <person name="Crombie A.T."/>
            <person name="Murrell J.C."/>
        </authorList>
    </citation>
    <scope>NUCLEOTIDE SEQUENCE</scope>
    <source>
        <strain evidence="2">PC2</strain>
    </source>
</reference>
<evidence type="ECO:0000313" key="3">
    <source>
        <dbReference type="Proteomes" id="UP001139104"/>
    </source>
</evidence>
<sequence length="79" mass="8730">MSNYPKKPAADPPSRPLRSLSHKYSIGSVVVLSGGSDQTAFKITRHLPDGGSGPQYRIKSERENYERVTTESRLTPLSK</sequence>
<comment type="caution">
    <text evidence="2">The sequence shown here is derived from an EMBL/GenBank/DDBJ whole genome shotgun (WGS) entry which is preliminary data.</text>
</comment>
<protein>
    <submittedName>
        <fullName evidence="2">Uncharacterized protein</fullName>
    </submittedName>
</protein>
<dbReference type="EMBL" id="JAIVFP010000001">
    <property type="protein sequence ID" value="MCI4682917.1"/>
    <property type="molecule type" value="Genomic_DNA"/>
</dbReference>
<evidence type="ECO:0000313" key="2">
    <source>
        <dbReference type="EMBL" id="MCI4682917.1"/>
    </source>
</evidence>
<accession>A0ABS9Z5N2</accession>
<dbReference type="Proteomes" id="UP001139104">
    <property type="component" value="Unassembled WGS sequence"/>
</dbReference>
<name>A0ABS9Z5N2_9HYPH</name>
<organism evidence="2 3">
    <name type="scientific">Candidatus Rhodoblastus alkanivorans</name>
    <dbReference type="NCBI Taxonomy" id="2954117"/>
    <lineage>
        <taxon>Bacteria</taxon>
        <taxon>Pseudomonadati</taxon>
        <taxon>Pseudomonadota</taxon>
        <taxon>Alphaproteobacteria</taxon>
        <taxon>Hyphomicrobiales</taxon>
        <taxon>Rhodoblastaceae</taxon>
        <taxon>Rhodoblastus</taxon>
    </lineage>
</organism>